<dbReference type="AlphaFoldDB" id="A0A7X0C5H9"/>
<dbReference type="SUPFAM" id="SSF52833">
    <property type="entry name" value="Thioredoxin-like"/>
    <property type="match status" value="1"/>
</dbReference>
<dbReference type="InterPro" id="IPR013766">
    <property type="entry name" value="Thioredoxin_domain"/>
</dbReference>
<keyword evidence="3" id="KW-1185">Reference proteome</keyword>
<protein>
    <submittedName>
        <fullName evidence="2">Thioredoxin-like negative regulator of GroEL</fullName>
    </submittedName>
</protein>
<dbReference type="RefSeq" id="WP_185085406.1">
    <property type="nucleotide sequence ID" value="NZ_JACHJB010000002.1"/>
</dbReference>
<reference evidence="2 3" key="1">
    <citation type="submission" date="2020-08" db="EMBL/GenBank/DDBJ databases">
        <title>Sequencing the genomes of 1000 actinobacteria strains.</title>
        <authorList>
            <person name="Klenk H.-P."/>
        </authorList>
    </citation>
    <scope>NUCLEOTIDE SEQUENCE [LARGE SCALE GENOMIC DNA]</scope>
    <source>
        <strain evidence="2 3">DSM 45913</strain>
    </source>
</reference>
<accession>A0A7X0C5H9</accession>
<dbReference type="EMBL" id="JACHJB010000002">
    <property type="protein sequence ID" value="MBB6347471.1"/>
    <property type="molecule type" value="Genomic_DNA"/>
</dbReference>
<evidence type="ECO:0000313" key="3">
    <source>
        <dbReference type="Proteomes" id="UP000583800"/>
    </source>
</evidence>
<gene>
    <name evidence="2" type="ORF">FHU36_004016</name>
</gene>
<dbReference type="Proteomes" id="UP000583800">
    <property type="component" value="Unassembled WGS sequence"/>
</dbReference>
<dbReference type="Pfam" id="PF00085">
    <property type="entry name" value="Thioredoxin"/>
    <property type="match status" value="1"/>
</dbReference>
<comment type="caution">
    <text evidence="2">The sequence shown here is derived from an EMBL/GenBank/DDBJ whole genome shotgun (WGS) entry which is preliminary data.</text>
</comment>
<evidence type="ECO:0000313" key="2">
    <source>
        <dbReference type="EMBL" id="MBB6347471.1"/>
    </source>
</evidence>
<dbReference type="InterPro" id="IPR036249">
    <property type="entry name" value="Thioredoxin-like_sf"/>
</dbReference>
<sequence length="82" mass="8897">MPAHAPGSVDSATEQTFAKRVNQARRPVLIQFRATRCRPCPMVTPIGESLAADRSGSWPGAAPQHVLDHKHTTILRDGGVDR</sequence>
<feature type="domain" description="Thioredoxin" evidence="1">
    <location>
        <begin position="11"/>
        <end position="55"/>
    </location>
</feature>
<proteinExistence type="predicted"/>
<organism evidence="2 3">
    <name type="scientific">Nonomuraea muscovyensis</name>
    <dbReference type="NCBI Taxonomy" id="1124761"/>
    <lineage>
        <taxon>Bacteria</taxon>
        <taxon>Bacillati</taxon>
        <taxon>Actinomycetota</taxon>
        <taxon>Actinomycetes</taxon>
        <taxon>Streptosporangiales</taxon>
        <taxon>Streptosporangiaceae</taxon>
        <taxon>Nonomuraea</taxon>
    </lineage>
</organism>
<name>A0A7X0C5H9_9ACTN</name>
<dbReference type="Gene3D" id="3.40.30.10">
    <property type="entry name" value="Glutaredoxin"/>
    <property type="match status" value="1"/>
</dbReference>
<evidence type="ECO:0000259" key="1">
    <source>
        <dbReference type="Pfam" id="PF00085"/>
    </source>
</evidence>